<evidence type="ECO:0000313" key="1">
    <source>
        <dbReference type="EMBL" id="MDR7193440.1"/>
    </source>
</evidence>
<organism evidence="1 2">
    <name type="scientific">Luteimonas terrae</name>
    <dbReference type="NCBI Taxonomy" id="1530191"/>
    <lineage>
        <taxon>Bacteria</taxon>
        <taxon>Pseudomonadati</taxon>
        <taxon>Pseudomonadota</taxon>
        <taxon>Gammaproteobacteria</taxon>
        <taxon>Lysobacterales</taxon>
        <taxon>Lysobacteraceae</taxon>
        <taxon>Luteimonas</taxon>
    </lineage>
</organism>
<protein>
    <submittedName>
        <fullName evidence="1">Uncharacterized protein</fullName>
    </submittedName>
</protein>
<sequence>MVARLDTGGSRLHNRFRPDIWATTFRAFTSRIWVCLVQRMDLPCASYFVLALPPVRQSRYLSSYIFHEARALQELWVRFLCARGSKQGCHSQLTIHSSQRRFAAQLNSSVMPQEIDHERFNSRFRAKDRKGLCSERPRGICRHVAGSSIWFNSANLTSLAWPCSRHCCAHSADWRFAVAAYIRTGPEGQWTWASGLTIRSNRARIFAAST</sequence>
<dbReference type="EMBL" id="JAVDWO010000008">
    <property type="protein sequence ID" value="MDR7193440.1"/>
    <property type="molecule type" value="Genomic_DNA"/>
</dbReference>
<evidence type="ECO:0000313" key="2">
    <source>
        <dbReference type="Proteomes" id="UP001256588"/>
    </source>
</evidence>
<name>A0ABU1XXE9_9GAMM</name>
<keyword evidence="2" id="KW-1185">Reference proteome</keyword>
<accession>A0ABU1XXE9</accession>
<reference evidence="1 2" key="1">
    <citation type="submission" date="2023-07" db="EMBL/GenBank/DDBJ databases">
        <title>Sorghum-associated microbial communities from plants grown in Nebraska, USA.</title>
        <authorList>
            <person name="Schachtman D."/>
        </authorList>
    </citation>
    <scope>NUCLEOTIDE SEQUENCE [LARGE SCALE GENOMIC DNA]</scope>
    <source>
        <strain evidence="1 2">4099</strain>
    </source>
</reference>
<gene>
    <name evidence="1" type="ORF">J2W68_002177</name>
</gene>
<comment type="caution">
    <text evidence="1">The sequence shown here is derived from an EMBL/GenBank/DDBJ whole genome shotgun (WGS) entry which is preliminary data.</text>
</comment>
<proteinExistence type="predicted"/>
<dbReference type="Proteomes" id="UP001256588">
    <property type="component" value="Unassembled WGS sequence"/>
</dbReference>